<comment type="cofactor">
    <cofactor evidence="1">
        <name>Zn(2+)</name>
        <dbReference type="ChEBI" id="CHEBI:29105"/>
    </cofactor>
</comment>
<keyword evidence="4" id="KW-0479">Metal-binding</keyword>
<reference evidence="9" key="1">
    <citation type="submission" date="2023-02" db="EMBL/GenBank/DDBJ databases">
        <title>Identification and recombinant expression of a fungal hydrolase from Papiliotrema laurentii that hydrolyzes apple cutin and clears colloidal polyester polyurethane.</title>
        <authorList>
            <consortium name="DOE Joint Genome Institute"/>
            <person name="Roman V.A."/>
            <person name="Bojanowski C."/>
            <person name="Crable B.R."/>
            <person name="Wagner D.N."/>
            <person name="Hung C.S."/>
            <person name="Nadeau L.J."/>
            <person name="Schratz L."/>
            <person name="Haridas S."/>
            <person name="Pangilinan J."/>
            <person name="Lipzen A."/>
            <person name="Na H."/>
            <person name="Yan M."/>
            <person name="Ng V."/>
            <person name="Grigoriev I.V."/>
            <person name="Spatafora J.W."/>
            <person name="Barlow D."/>
            <person name="Biffinger J."/>
            <person name="Kelley-Loughnane N."/>
            <person name="Varaljay V.A."/>
            <person name="Crookes-Goodson W.J."/>
        </authorList>
    </citation>
    <scope>NUCLEOTIDE SEQUENCE</scope>
    <source>
        <strain evidence="9">5307AH</strain>
    </source>
</reference>
<evidence type="ECO:0000313" key="9">
    <source>
        <dbReference type="EMBL" id="KAK1927355.1"/>
    </source>
</evidence>
<feature type="domain" description="Enoyl reductase (ER)" evidence="8">
    <location>
        <begin position="74"/>
        <end position="408"/>
    </location>
</feature>
<evidence type="ECO:0000313" key="10">
    <source>
        <dbReference type="Proteomes" id="UP001182556"/>
    </source>
</evidence>
<evidence type="ECO:0000256" key="7">
    <source>
        <dbReference type="ARBA" id="ARBA00023027"/>
    </source>
</evidence>
<organism evidence="9 10">
    <name type="scientific">Papiliotrema laurentii</name>
    <name type="common">Cryptococcus laurentii</name>
    <dbReference type="NCBI Taxonomy" id="5418"/>
    <lineage>
        <taxon>Eukaryota</taxon>
        <taxon>Fungi</taxon>
        <taxon>Dikarya</taxon>
        <taxon>Basidiomycota</taxon>
        <taxon>Agaricomycotina</taxon>
        <taxon>Tremellomycetes</taxon>
        <taxon>Tremellales</taxon>
        <taxon>Rhynchogastremaceae</taxon>
        <taxon>Papiliotrema</taxon>
    </lineage>
</organism>
<dbReference type="SUPFAM" id="SSF51735">
    <property type="entry name" value="NAD(P)-binding Rossmann-fold domains"/>
    <property type="match status" value="1"/>
</dbReference>
<keyword evidence="10" id="KW-1185">Reference proteome</keyword>
<comment type="similarity">
    <text evidence="2">Belongs to the zinc-containing alcohol dehydrogenase family.</text>
</comment>
<dbReference type="InterPro" id="IPR020843">
    <property type="entry name" value="ER"/>
</dbReference>
<dbReference type="InterPro" id="IPR011032">
    <property type="entry name" value="GroES-like_sf"/>
</dbReference>
<sequence>MMRAYYPSFLLSFPRPLHQVLKTTTTLPPHRPIVASYHTARTLYHNHTHTHHPPTLRNMSIPSTQTAAVVPSIGSAIEIRTSHPVKQPKDLAPGECLVKISHTGVCHTDLHAKQGDWPVKPMNPLIGGHEGVGEIVAIGENTASSPVKLGDRVGIKWLADSCLDCEFCRRGLEMNCPNCKLSGYTTDGTFSQYVVSFVHHVTPIPKGLDSAGAASILCAGVTTYKALKVSNTKAGNYVAIPGAGGGLGHLAVQYAVNMGLKVIAIDTGDAKRKLVEGLGASAWIDFKQTKDLVGDIKKASEGLGPHAAIVAAASGAAYTQAVQYLREGGTLVCVGMVDKSMEVTSFWAVYKSIRIQGSYVGNRQDAIEALDIAADGRVKVHFELKKLKDLKDVYEDLEAGKITGRVVLEV</sequence>
<dbReference type="InterPro" id="IPR013149">
    <property type="entry name" value="ADH-like_C"/>
</dbReference>
<keyword evidence="6" id="KW-0560">Oxidoreductase</keyword>
<evidence type="ECO:0000256" key="1">
    <source>
        <dbReference type="ARBA" id="ARBA00001947"/>
    </source>
</evidence>
<dbReference type="SMART" id="SM00829">
    <property type="entry name" value="PKS_ER"/>
    <property type="match status" value="1"/>
</dbReference>
<evidence type="ECO:0000259" key="8">
    <source>
        <dbReference type="SMART" id="SM00829"/>
    </source>
</evidence>
<protein>
    <recommendedName>
        <fullName evidence="3">alcohol dehydrogenase</fullName>
        <ecNumber evidence="3">1.1.1.1</ecNumber>
    </recommendedName>
</protein>
<dbReference type="GO" id="GO:0005737">
    <property type="term" value="C:cytoplasm"/>
    <property type="evidence" value="ECO:0007669"/>
    <property type="project" value="TreeGrafter"/>
</dbReference>
<gene>
    <name evidence="9" type="ORF">DB88DRAFT_477714</name>
</gene>
<dbReference type="Gene3D" id="3.40.50.720">
    <property type="entry name" value="NAD(P)-binding Rossmann-like Domain"/>
    <property type="match status" value="1"/>
</dbReference>
<dbReference type="CDD" id="cd08297">
    <property type="entry name" value="CAD3"/>
    <property type="match status" value="1"/>
</dbReference>
<dbReference type="AlphaFoldDB" id="A0AAD9FWF6"/>
<dbReference type="GO" id="GO:0004022">
    <property type="term" value="F:alcohol dehydrogenase (NAD+) activity"/>
    <property type="evidence" value="ECO:0007669"/>
    <property type="project" value="UniProtKB-EC"/>
</dbReference>
<dbReference type="SUPFAM" id="SSF50129">
    <property type="entry name" value="GroES-like"/>
    <property type="match status" value="1"/>
</dbReference>
<comment type="caution">
    <text evidence="9">The sequence shown here is derived from an EMBL/GenBank/DDBJ whole genome shotgun (WGS) entry which is preliminary data.</text>
</comment>
<evidence type="ECO:0000256" key="5">
    <source>
        <dbReference type="ARBA" id="ARBA00022833"/>
    </source>
</evidence>
<proteinExistence type="inferred from homology"/>
<dbReference type="Gene3D" id="3.90.180.10">
    <property type="entry name" value="Medium-chain alcohol dehydrogenases, catalytic domain"/>
    <property type="match status" value="1"/>
</dbReference>
<evidence type="ECO:0000256" key="6">
    <source>
        <dbReference type="ARBA" id="ARBA00023002"/>
    </source>
</evidence>
<dbReference type="Proteomes" id="UP001182556">
    <property type="component" value="Unassembled WGS sequence"/>
</dbReference>
<dbReference type="EC" id="1.1.1.1" evidence="3"/>
<dbReference type="GO" id="GO:0046872">
    <property type="term" value="F:metal ion binding"/>
    <property type="evidence" value="ECO:0007669"/>
    <property type="project" value="UniProtKB-KW"/>
</dbReference>
<name>A0AAD9FWF6_PAPLA</name>
<dbReference type="InterPro" id="IPR013154">
    <property type="entry name" value="ADH-like_N"/>
</dbReference>
<dbReference type="EMBL" id="JAODAN010000001">
    <property type="protein sequence ID" value="KAK1927355.1"/>
    <property type="molecule type" value="Genomic_DNA"/>
</dbReference>
<evidence type="ECO:0000256" key="2">
    <source>
        <dbReference type="ARBA" id="ARBA00008072"/>
    </source>
</evidence>
<dbReference type="FunFam" id="3.40.50.720:FF:000039">
    <property type="entry name" value="Alcohol dehydrogenase AdhP"/>
    <property type="match status" value="1"/>
</dbReference>
<dbReference type="InterPro" id="IPR036291">
    <property type="entry name" value="NAD(P)-bd_dom_sf"/>
</dbReference>
<dbReference type="Pfam" id="PF08240">
    <property type="entry name" value="ADH_N"/>
    <property type="match status" value="1"/>
</dbReference>
<dbReference type="PANTHER" id="PTHR42940">
    <property type="entry name" value="ALCOHOL DEHYDROGENASE 1-RELATED"/>
    <property type="match status" value="1"/>
</dbReference>
<keyword evidence="5" id="KW-0862">Zinc</keyword>
<accession>A0AAD9FWF6</accession>
<evidence type="ECO:0000256" key="3">
    <source>
        <dbReference type="ARBA" id="ARBA00013190"/>
    </source>
</evidence>
<dbReference type="Pfam" id="PF00107">
    <property type="entry name" value="ADH_zinc_N"/>
    <property type="match status" value="1"/>
</dbReference>
<dbReference type="PANTHER" id="PTHR42940:SF3">
    <property type="entry name" value="ALCOHOL DEHYDROGENASE 1-RELATED"/>
    <property type="match status" value="1"/>
</dbReference>
<keyword evidence="7" id="KW-0520">NAD</keyword>
<evidence type="ECO:0000256" key="4">
    <source>
        <dbReference type="ARBA" id="ARBA00022723"/>
    </source>
</evidence>